<comment type="caution">
    <text evidence="4">The sequence shown here is derived from an EMBL/GenBank/DDBJ whole genome shotgun (WGS) entry which is preliminary data.</text>
</comment>
<dbReference type="GO" id="GO:0006487">
    <property type="term" value="P:protein N-linked glycosylation"/>
    <property type="evidence" value="ECO:0007669"/>
    <property type="project" value="TreeGrafter"/>
</dbReference>
<sequence>MTVNKMLIQSKLFLPWRCRFILMILLIILHIPSAFSGPLYVRDSSPRAAFVALVAEHQLDQMVNSVAQLEQRFNSKYCYDWVFFSFEELSEDFKDATSNATAGTVTYNLIAQQDWPISRSLDPGRFEAGLRVDADVAKIRAAHHKCRWSAGLFAQEKRLQAYDWFWMVEPGAQFMCDINVDVFRIMEAGGIAYGVSEISFQADDNSKLLLQNTKSFMAKHPDLVRTTAGITWILSDGSKLSKPGVSSDYYVYDKDEIQIDQDFDLHTRACRVSEPETETGIHLVVSHEANTEQYDPNLVAHAYTTQLEYTYDQCNTGTPIEIGNLNYFRGPHHTSYFKYLENSGDFCYDNTGDVNVHSLSVSMFLPRDKFWLLGDMICEIHEPRSCPPLPLPTSNFDSVGDSTYLADVFGSSWFQPYEGSHLSIVHRIWANMASGIARQNCFPAAQTGHTALDERNFKIYKPERYPVDVKLGWYSLEDTWRSWSIDRAKWFLAVLGW</sequence>
<dbReference type="AlphaFoldDB" id="A0A167DVG9"/>
<keyword evidence="2 4" id="KW-0328">Glycosyltransferase</keyword>
<dbReference type="PANTHER" id="PTHR31121">
    <property type="entry name" value="ALPHA-1,2 MANNOSYLTRANSFERASE KTR1"/>
    <property type="match status" value="1"/>
</dbReference>
<dbReference type="PANTHER" id="PTHR31121:SF7">
    <property type="entry name" value="MANNOSYLTRANSFERASE KTR4-RELATED"/>
    <property type="match status" value="1"/>
</dbReference>
<accession>A0A167DVG9</accession>
<evidence type="ECO:0000256" key="2">
    <source>
        <dbReference type="ARBA" id="ARBA00022676"/>
    </source>
</evidence>
<comment type="similarity">
    <text evidence="1">Belongs to the glycosyltransferase 15 family.</text>
</comment>
<evidence type="ECO:0000313" key="5">
    <source>
        <dbReference type="Proteomes" id="UP000076584"/>
    </source>
</evidence>
<proteinExistence type="inferred from homology"/>
<dbReference type="GO" id="GO:0005794">
    <property type="term" value="C:Golgi apparatus"/>
    <property type="evidence" value="ECO:0007669"/>
    <property type="project" value="TreeGrafter"/>
</dbReference>
<dbReference type="GO" id="GO:0000032">
    <property type="term" value="P:cell wall mannoprotein biosynthetic process"/>
    <property type="evidence" value="ECO:0007669"/>
    <property type="project" value="TreeGrafter"/>
</dbReference>
<evidence type="ECO:0000256" key="1">
    <source>
        <dbReference type="ARBA" id="ARBA00007677"/>
    </source>
</evidence>
<dbReference type="GO" id="GO:0006493">
    <property type="term" value="P:protein O-linked glycosylation"/>
    <property type="evidence" value="ECO:0007669"/>
    <property type="project" value="TreeGrafter"/>
</dbReference>
<evidence type="ECO:0000256" key="3">
    <source>
        <dbReference type="ARBA" id="ARBA00022679"/>
    </source>
</evidence>
<dbReference type="SUPFAM" id="SSF53448">
    <property type="entry name" value="Nucleotide-diphospho-sugar transferases"/>
    <property type="match status" value="1"/>
</dbReference>
<name>A0A167DVG9_COLIC</name>
<organism evidence="4 5">
    <name type="scientific">Colletotrichum incanum</name>
    <name type="common">Soybean anthracnose fungus</name>
    <dbReference type="NCBI Taxonomy" id="1573173"/>
    <lineage>
        <taxon>Eukaryota</taxon>
        <taxon>Fungi</taxon>
        <taxon>Dikarya</taxon>
        <taxon>Ascomycota</taxon>
        <taxon>Pezizomycotina</taxon>
        <taxon>Sordariomycetes</taxon>
        <taxon>Hypocreomycetidae</taxon>
        <taxon>Glomerellales</taxon>
        <taxon>Glomerellaceae</taxon>
        <taxon>Colletotrichum</taxon>
        <taxon>Colletotrichum spaethianum species complex</taxon>
    </lineage>
</organism>
<dbReference type="OrthoDB" id="202470at2759"/>
<dbReference type="InterPro" id="IPR002685">
    <property type="entry name" value="Glyco_trans_15"/>
</dbReference>
<dbReference type="GO" id="GO:0016020">
    <property type="term" value="C:membrane"/>
    <property type="evidence" value="ECO:0007669"/>
    <property type="project" value="InterPro"/>
</dbReference>
<dbReference type="GO" id="GO:0000026">
    <property type="term" value="F:alpha-1,2-mannosyltransferase activity"/>
    <property type="evidence" value="ECO:0007669"/>
    <property type="project" value="TreeGrafter"/>
</dbReference>
<reference evidence="4 5" key="1">
    <citation type="submission" date="2015-06" db="EMBL/GenBank/DDBJ databases">
        <title>Survival trade-offs in plant roots during colonization by closely related pathogenic and mutualistic fungi.</title>
        <authorList>
            <person name="Hacquard S."/>
            <person name="Kracher B."/>
            <person name="Hiruma K."/>
            <person name="Weinman A."/>
            <person name="Muench P."/>
            <person name="Garrido Oter R."/>
            <person name="Ver Loren van Themaat E."/>
            <person name="Dallerey J.-F."/>
            <person name="Damm U."/>
            <person name="Henrissat B."/>
            <person name="Lespinet O."/>
            <person name="Thon M."/>
            <person name="Kemen E."/>
            <person name="McHardy A.C."/>
            <person name="Schulze-Lefert P."/>
            <person name="O'Connell R.J."/>
        </authorList>
    </citation>
    <scope>NUCLEOTIDE SEQUENCE [LARGE SCALE GENOMIC DNA]</scope>
    <source>
        <strain evidence="4 5">MAFF 238704</strain>
    </source>
</reference>
<dbReference type="Gene3D" id="3.90.550.10">
    <property type="entry name" value="Spore Coat Polysaccharide Biosynthesis Protein SpsA, Chain A"/>
    <property type="match status" value="1"/>
</dbReference>
<gene>
    <name evidence="4" type="ORF">CI238_06814</name>
</gene>
<dbReference type="Proteomes" id="UP000076584">
    <property type="component" value="Unassembled WGS sequence"/>
</dbReference>
<keyword evidence="5" id="KW-1185">Reference proteome</keyword>
<dbReference type="EMBL" id="LFIW01000875">
    <property type="protein sequence ID" value="KZL84397.1"/>
    <property type="molecule type" value="Genomic_DNA"/>
</dbReference>
<protein>
    <submittedName>
        <fullName evidence="4">Glycolipid 2-alpha-mannosyltransferase</fullName>
    </submittedName>
</protein>
<dbReference type="STRING" id="1573173.A0A167DVG9"/>
<evidence type="ECO:0000313" key="4">
    <source>
        <dbReference type="EMBL" id="KZL84397.1"/>
    </source>
</evidence>
<keyword evidence="3 4" id="KW-0808">Transferase</keyword>
<dbReference type="Pfam" id="PF01793">
    <property type="entry name" value="Glyco_transf_15"/>
    <property type="match status" value="2"/>
</dbReference>
<dbReference type="InterPro" id="IPR029044">
    <property type="entry name" value="Nucleotide-diphossugar_trans"/>
</dbReference>